<name>A0ACC2GVP5_DALPE</name>
<keyword evidence="2" id="KW-1185">Reference proteome</keyword>
<proteinExistence type="predicted"/>
<gene>
    <name evidence="1" type="ORF">DPEC_G00097150</name>
</gene>
<dbReference type="Proteomes" id="UP001157502">
    <property type="component" value="Chromosome 8"/>
</dbReference>
<comment type="caution">
    <text evidence="1">The sequence shown here is derived from an EMBL/GenBank/DDBJ whole genome shotgun (WGS) entry which is preliminary data.</text>
</comment>
<evidence type="ECO:0000313" key="2">
    <source>
        <dbReference type="Proteomes" id="UP001157502"/>
    </source>
</evidence>
<dbReference type="EMBL" id="CM055735">
    <property type="protein sequence ID" value="KAJ8007726.1"/>
    <property type="molecule type" value="Genomic_DNA"/>
</dbReference>
<reference evidence="1" key="1">
    <citation type="submission" date="2021-05" db="EMBL/GenBank/DDBJ databases">
        <authorList>
            <person name="Pan Q."/>
            <person name="Jouanno E."/>
            <person name="Zahm M."/>
            <person name="Klopp C."/>
            <person name="Cabau C."/>
            <person name="Louis A."/>
            <person name="Berthelot C."/>
            <person name="Parey E."/>
            <person name="Roest Crollius H."/>
            <person name="Montfort J."/>
            <person name="Robinson-Rechavi M."/>
            <person name="Bouchez O."/>
            <person name="Lampietro C."/>
            <person name="Lopez Roques C."/>
            <person name="Donnadieu C."/>
            <person name="Postlethwait J."/>
            <person name="Bobe J."/>
            <person name="Dillon D."/>
            <person name="Chandos A."/>
            <person name="von Hippel F."/>
            <person name="Guiguen Y."/>
        </authorList>
    </citation>
    <scope>NUCLEOTIDE SEQUENCE</scope>
    <source>
        <strain evidence="1">YG-Jan2019</strain>
    </source>
</reference>
<protein>
    <submittedName>
        <fullName evidence="1">Uncharacterized protein</fullName>
    </submittedName>
</protein>
<evidence type="ECO:0000313" key="1">
    <source>
        <dbReference type="EMBL" id="KAJ8007726.1"/>
    </source>
</evidence>
<accession>A0ACC2GVP5</accession>
<organism evidence="1 2">
    <name type="scientific">Dallia pectoralis</name>
    <name type="common">Alaska blackfish</name>
    <dbReference type="NCBI Taxonomy" id="75939"/>
    <lineage>
        <taxon>Eukaryota</taxon>
        <taxon>Metazoa</taxon>
        <taxon>Chordata</taxon>
        <taxon>Craniata</taxon>
        <taxon>Vertebrata</taxon>
        <taxon>Euteleostomi</taxon>
        <taxon>Actinopterygii</taxon>
        <taxon>Neopterygii</taxon>
        <taxon>Teleostei</taxon>
        <taxon>Protacanthopterygii</taxon>
        <taxon>Esociformes</taxon>
        <taxon>Umbridae</taxon>
        <taxon>Dallia</taxon>
    </lineage>
</organism>
<sequence>MCTGKCSKVIAVSLYVLAGVSILCNIMAFFPGWSTEYAQMDGEGNEPRITDEVKYMGGLIGGGLMCLIPAIHIHLTSSNGCCANRCGMFLSIGFAAAGVVGALYSLSTAALALANGPVCEFGGVWGRPFLNNNGSYLGDTALWTIYGQWTVWMPLWYMWRQRVGNVMIHDDRRLRPFFYQDCLTTTKKGLVKRNEWNHQTAKEVSIMNTTRNCTESDLMFVGVYSIIFTIGLFLNTTALVIFRYSKSRSHTTFYMTHLAIADLLLVLTLPLRIYYHLGYKGLPQLLCNGVAQFLLINMYASIFLLTCICFDRCMAVCFPMSSRVREGRKKAPLVCLGVWLFTIGASFPVYKNIDNKNATSEGSCFSKFPVYATQPLAVSSALIIGFVVPFVVMSVCSWAIVRAISRSSVAQTDLIDSAKIQRLIASSLLIFLTCFLPYHLTLIVFYVKRDTITCPLLLTFRYSLMVACLNAMLDPLVYYFTTETFRKKVDMSAFRRMFPVNSQSRSTGNRGSNESPSHSALPLPDPFTRLTTAERIGPCAMKRAHRRAVGKSGGRSTHTLSCLKNTTSKMGHGGNGPERNFNAKEERKLRKPLIEKRRRERINCSLEQLKGIMVDAYNLDQSKLEKADVLEVTVQHMEGLQKSHGSGSPSGPNSGFESRQRYSSGYIQCMHEVHNLLLSCPGMDKPLGARLLNHLLKSLPHISSEGAGGTPAGSVIDGTPTRAMGNSNSGSVGGGSSNEDSPMSGSGTFSPPPSPPSLPSGGGATSFRPRRLQMHPSTQPSPRHTASSPLSAPRSQVHSGRVGSARLQALGFSSPPRSPTSPSSLTQPGVSYPGSQPPSFPPGIDPSMWRPW</sequence>